<evidence type="ECO:0000313" key="1">
    <source>
        <dbReference type="EMBL" id="KXL53907.1"/>
    </source>
</evidence>
<name>A0A136WHF0_9FIRM</name>
<organism evidence="1 2">
    <name type="scientific">Anaerotignum neopropionicum</name>
    <dbReference type="NCBI Taxonomy" id="36847"/>
    <lineage>
        <taxon>Bacteria</taxon>
        <taxon>Bacillati</taxon>
        <taxon>Bacillota</taxon>
        <taxon>Clostridia</taxon>
        <taxon>Lachnospirales</taxon>
        <taxon>Anaerotignaceae</taxon>
        <taxon>Anaerotignum</taxon>
    </lineage>
</organism>
<dbReference type="Proteomes" id="UP000070539">
    <property type="component" value="Unassembled WGS sequence"/>
</dbReference>
<keyword evidence="2" id="KW-1185">Reference proteome</keyword>
<evidence type="ECO:0000313" key="2">
    <source>
        <dbReference type="Proteomes" id="UP000070539"/>
    </source>
</evidence>
<sequence>MPFCADCCNNLCNQLVKSEILKKRYNELIGPATEYVESKYVEKIIIEEGLILVDDASAFNAYPENNKEIRFQIVDWGTERAGFRDDYLERYAGWEASTIIGNIVKKYAADYSCYAGLDTSEETTDALLHFYTTNKRHLSWYDQEHFNELGVADIRLYGYDESTLEKTMFEPIFSDILSLDFTTNTIIFRLYKNEGDKKETKLYLYNYQDGEYHLSDYGM</sequence>
<proteinExistence type="predicted"/>
<accession>A0A136WHF0</accession>
<comment type="caution">
    <text evidence="1">The sequence shown here is derived from an EMBL/GenBank/DDBJ whole genome shotgun (WGS) entry which is preliminary data.</text>
</comment>
<dbReference type="EMBL" id="LRVM01000002">
    <property type="protein sequence ID" value="KXL53907.1"/>
    <property type="molecule type" value="Genomic_DNA"/>
</dbReference>
<gene>
    <name evidence="1" type="ORF">CLNEO_11330</name>
</gene>
<dbReference type="AlphaFoldDB" id="A0A136WHF0"/>
<protein>
    <submittedName>
        <fullName evidence="1">Uncharacterized protein</fullName>
    </submittedName>
</protein>
<reference evidence="1 2" key="1">
    <citation type="submission" date="2016-01" db="EMBL/GenBank/DDBJ databases">
        <title>Genome sequence of Clostridium neopropionicum X4, DSM-3847.</title>
        <authorList>
            <person name="Poehlein A."/>
            <person name="Beck M.H."/>
            <person name="Bengelsdorf F.R."/>
            <person name="Daniel R."/>
            <person name="Duerre P."/>
        </authorList>
    </citation>
    <scope>NUCLEOTIDE SEQUENCE [LARGE SCALE GENOMIC DNA]</scope>
    <source>
        <strain evidence="1 2">DSM-3847</strain>
    </source>
</reference>